<accession>A0ABN3L6D7</accession>
<evidence type="ECO:0000313" key="3">
    <source>
        <dbReference type="Proteomes" id="UP001501721"/>
    </source>
</evidence>
<dbReference type="EMBL" id="BAAATL010000009">
    <property type="protein sequence ID" value="GAA2477184.1"/>
    <property type="molecule type" value="Genomic_DNA"/>
</dbReference>
<organism evidence="2 3">
    <name type="scientific">Streptomyces graminearus</name>
    <dbReference type="NCBI Taxonomy" id="284030"/>
    <lineage>
        <taxon>Bacteria</taxon>
        <taxon>Bacillati</taxon>
        <taxon>Actinomycetota</taxon>
        <taxon>Actinomycetes</taxon>
        <taxon>Kitasatosporales</taxon>
        <taxon>Streptomycetaceae</taxon>
        <taxon>Streptomyces</taxon>
    </lineage>
</organism>
<sequence length="62" mass="6891">MLPIVLQSGQQPEVEQLSEGELDDARAVRVDVVGLDLGVRAVPQQALDHRRGLDDEQLLSWE</sequence>
<gene>
    <name evidence="2" type="ORF">GCM10010422_21050</name>
</gene>
<reference evidence="2 3" key="1">
    <citation type="journal article" date="2019" name="Int. J. Syst. Evol. Microbiol.">
        <title>The Global Catalogue of Microorganisms (GCM) 10K type strain sequencing project: providing services to taxonomists for standard genome sequencing and annotation.</title>
        <authorList>
            <consortium name="The Broad Institute Genomics Platform"/>
            <consortium name="The Broad Institute Genome Sequencing Center for Infectious Disease"/>
            <person name="Wu L."/>
            <person name="Ma J."/>
        </authorList>
    </citation>
    <scope>NUCLEOTIDE SEQUENCE [LARGE SCALE GENOMIC DNA]</scope>
    <source>
        <strain evidence="2 3">JCM 6923</strain>
    </source>
</reference>
<feature type="region of interest" description="Disordered" evidence="1">
    <location>
        <begin position="1"/>
        <end position="20"/>
    </location>
</feature>
<protein>
    <submittedName>
        <fullName evidence="2">Uncharacterized protein</fullName>
    </submittedName>
</protein>
<proteinExistence type="predicted"/>
<comment type="caution">
    <text evidence="2">The sequence shown here is derived from an EMBL/GenBank/DDBJ whole genome shotgun (WGS) entry which is preliminary data.</text>
</comment>
<dbReference type="Proteomes" id="UP001501721">
    <property type="component" value="Unassembled WGS sequence"/>
</dbReference>
<keyword evidence="3" id="KW-1185">Reference proteome</keyword>
<name>A0ABN3L6D7_9ACTN</name>
<evidence type="ECO:0000256" key="1">
    <source>
        <dbReference type="SAM" id="MobiDB-lite"/>
    </source>
</evidence>
<evidence type="ECO:0000313" key="2">
    <source>
        <dbReference type="EMBL" id="GAA2477184.1"/>
    </source>
</evidence>